<dbReference type="InterPro" id="IPR001845">
    <property type="entry name" value="HTH_ArsR_DNA-bd_dom"/>
</dbReference>
<evidence type="ECO:0000313" key="7">
    <source>
        <dbReference type="Proteomes" id="UP000196151"/>
    </source>
</evidence>
<dbReference type="InterPro" id="IPR036390">
    <property type="entry name" value="WH_DNA-bd_sf"/>
</dbReference>
<evidence type="ECO:0000256" key="1">
    <source>
        <dbReference type="ARBA" id="ARBA00023015"/>
    </source>
</evidence>
<dbReference type="InterPro" id="IPR011991">
    <property type="entry name" value="ArsR-like_HTH"/>
</dbReference>
<dbReference type="PRINTS" id="PR00778">
    <property type="entry name" value="HTHARSR"/>
</dbReference>
<dbReference type="NCBIfam" id="NF033788">
    <property type="entry name" value="HTH_metalloreg"/>
    <property type="match status" value="1"/>
</dbReference>
<protein>
    <submittedName>
        <fullName evidence="5">Arsenical resistance operon repressor ArsR</fullName>
    </submittedName>
</protein>
<keyword evidence="2" id="KW-0238">DNA-binding</keyword>
<evidence type="ECO:0000313" key="6">
    <source>
        <dbReference type="EMBL" id="WYJ95719.1"/>
    </source>
</evidence>
<dbReference type="InterPro" id="IPR051081">
    <property type="entry name" value="HTH_MetalResp_TranReg"/>
</dbReference>
<dbReference type="Proteomes" id="UP000196151">
    <property type="component" value="Chromosome"/>
</dbReference>
<keyword evidence="1" id="KW-0805">Transcription regulation</keyword>
<feature type="domain" description="HTH arsR-type" evidence="4">
    <location>
        <begin position="1"/>
        <end position="92"/>
    </location>
</feature>
<dbReference type="PROSITE" id="PS00846">
    <property type="entry name" value="HTH_ARSR_1"/>
    <property type="match status" value="1"/>
</dbReference>
<dbReference type="InterPro" id="IPR018334">
    <property type="entry name" value="ArsR_HTH"/>
</dbReference>
<reference evidence="6" key="2">
    <citation type="submission" date="2017-05" db="EMBL/GenBank/DDBJ databases">
        <authorList>
            <consortium name="The Broad Institute Genomics Platform"/>
            <consortium name="The Broad Institute Genomic Center for Infectious Diseases"/>
            <person name="Earl A."/>
            <person name="Manson A."/>
            <person name="Schwartman J."/>
            <person name="Gilmore M."/>
            <person name="Abouelleil A."/>
            <person name="Cao P."/>
            <person name="Chapman S."/>
            <person name="Cusick C."/>
            <person name="Shea T."/>
            <person name="Young S."/>
            <person name="Neafsey D."/>
            <person name="Nusbaum C."/>
            <person name="Birren B."/>
        </authorList>
    </citation>
    <scope>NUCLEOTIDE SEQUENCE</scope>
    <source>
        <strain evidence="6">9D6_DIV0238</strain>
    </source>
</reference>
<gene>
    <name evidence="5" type="ORF">A5889_000674</name>
    <name evidence="6" type="ORF">A5889_003268</name>
</gene>
<dbReference type="PROSITE" id="PS50987">
    <property type="entry name" value="HTH_ARSR_2"/>
    <property type="match status" value="1"/>
</dbReference>
<dbReference type="Gene3D" id="1.10.10.10">
    <property type="entry name" value="Winged helix-like DNA-binding domain superfamily/Winged helix DNA-binding domain"/>
    <property type="match status" value="1"/>
</dbReference>
<dbReference type="GO" id="GO:0003677">
    <property type="term" value="F:DNA binding"/>
    <property type="evidence" value="ECO:0007669"/>
    <property type="project" value="UniProtKB-KW"/>
</dbReference>
<reference evidence="6" key="3">
    <citation type="submission" date="2024-03" db="EMBL/GenBank/DDBJ databases">
        <title>The Genome Sequence of Enterococcus sp. DIV0238c.</title>
        <authorList>
            <consortium name="The Broad Institute Genomics Platform"/>
            <consortium name="The Broad Institute Microbial Omics Core"/>
            <consortium name="The Broad Institute Genomic Center for Infectious Diseases"/>
            <person name="Earl A."/>
            <person name="Manson A."/>
            <person name="Gilmore M."/>
            <person name="Schwartman J."/>
            <person name="Shea T."/>
            <person name="Abouelleil A."/>
            <person name="Cao P."/>
            <person name="Chapman S."/>
            <person name="Cusick C."/>
            <person name="Young S."/>
            <person name="Neafsey D."/>
            <person name="Nusbaum C."/>
            <person name="Birren B."/>
        </authorList>
    </citation>
    <scope>NUCLEOTIDE SEQUENCE</scope>
    <source>
        <strain evidence="6">9D6_DIV0238</strain>
    </source>
</reference>
<dbReference type="RefSeq" id="WP_087639826.1">
    <property type="nucleotide sequence ID" value="NZ_CP147246.1"/>
</dbReference>
<dbReference type="CDD" id="cd00090">
    <property type="entry name" value="HTH_ARSR"/>
    <property type="match status" value="1"/>
</dbReference>
<dbReference type="PANTHER" id="PTHR33154">
    <property type="entry name" value="TRANSCRIPTIONAL REGULATOR, ARSR FAMILY"/>
    <property type="match status" value="1"/>
</dbReference>
<dbReference type="PANTHER" id="PTHR33154:SF18">
    <property type="entry name" value="ARSENICAL RESISTANCE OPERON REPRESSOR"/>
    <property type="match status" value="1"/>
</dbReference>
<sequence>MDYELTAKVFKALGDPKRVQIVDMLSCGERCACDLLEHFEFTQPTLSHHMKVLMNAGIVQARKSGTWHNYSLNAENMKVLSSVIQTIIQNTDDCICHTIDNAACSCEAKGRVTATKKVTTA</sequence>
<dbReference type="Pfam" id="PF01022">
    <property type="entry name" value="HTH_5"/>
    <property type="match status" value="1"/>
</dbReference>
<evidence type="ECO:0000256" key="3">
    <source>
        <dbReference type="ARBA" id="ARBA00023163"/>
    </source>
</evidence>
<proteinExistence type="predicted"/>
<accession>A0A200JDB9</accession>
<name>A0A200JDB9_9ENTE</name>
<evidence type="ECO:0000313" key="5">
    <source>
        <dbReference type="EMBL" id="OUZ35198.1"/>
    </source>
</evidence>
<keyword evidence="3" id="KW-0804">Transcription</keyword>
<dbReference type="GO" id="GO:0003700">
    <property type="term" value="F:DNA-binding transcription factor activity"/>
    <property type="evidence" value="ECO:0007669"/>
    <property type="project" value="InterPro"/>
</dbReference>
<dbReference type="SMART" id="SM00418">
    <property type="entry name" value="HTH_ARSR"/>
    <property type="match status" value="1"/>
</dbReference>
<dbReference type="InterPro" id="IPR036388">
    <property type="entry name" value="WH-like_DNA-bd_sf"/>
</dbReference>
<evidence type="ECO:0000259" key="4">
    <source>
        <dbReference type="PROSITE" id="PS50987"/>
    </source>
</evidence>
<dbReference type="OrthoDB" id="9798835at2"/>
<dbReference type="EMBL" id="CP147246">
    <property type="protein sequence ID" value="WYJ95719.1"/>
    <property type="molecule type" value="Genomic_DNA"/>
</dbReference>
<organism evidence="5">
    <name type="scientific">Candidatus Enterococcus dunnyi</name>
    <dbReference type="NCBI Taxonomy" id="1834192"/>
    <lineage>
        <taxon>Bacteria</taxon>
        <taxon>Bacillati</taxon>
        <taxon>Bacillota</taxon>
        <taxon>Bacilli</taxon>
        <taxon>Lactobacillales</taxon>
        <taxon>Enterococcaceae</taxon>
        <taxon>Enterococcus</taxon>
    </lineage>
</organism>
<evidence type="ECO:0000256" key="2">
    <source>
        <dbReference type="ARBA" id="ARBA00023125"/>
    </source>
</evidence>
<keyword evidence="7" id="KW-1185">Reference proteome</keyword>
<reference evidence="5" key="1">
    <citation type="submission" date="2017-05" db="EMBL/GenBank/DDBJ databases">
        <title>The Genome Sequence of Enterococcus sp. 9D6_DIV0238.</title>
        <authorList>
            <consortium name="The Broad Institute Genomics Platform"/>
            <consortium name="The Broad Institute Genomic Center for Infectious Diseases"/>
            <person name="Earl A."/>
            <person name="Manson A."/>
            <person name="Schwartman J."/>
            <person name="Gilmore M."/>
            <person name="Abouelleil A."/>
            <person name="Cao P."/>
            <person name="Chapman S."/>
            <person name="Cusick C."/>
            <person name="Shea T."/>
            <person name="Young S."/>
            <person name="Neafsey D."/>
            <person name="Nusbaum C."/>
            <person name="Birren B."/>
        </authorList>
    </citation>
    <scope>NUCLEOTIDE SEQUENCE [LARGE SCALE GENOMIC DNA]</scope>
    <source>
        <strain evidence="5">9D6_DIV0238</strain>
    </source>
</reference>
<dbReference type="AlphaFoldDB" id="A0A200JDB9"/>
<dbReference type="SUPFAM" id="SSF46785">
    <property type="entry name" value="Winged helix' DNA-binding domain"/>
    <property type="match status" value="1"/>
</dbReference>
<dbReference type="EMBL" id="NIBQ01000001">
    <property type="protein sequence ID" value="OUZ35198.1"/>
    <property type="molecule type" value="Genomic_DNA"/>
</dbReference>